<name>A0A7R8H8B2_LEPSM</name>
<dbReference type="EMBL" id="HG994583">
    <property type="protein sequence ID" value="CAF2919801.1"/>
    <property type="molecule type" value="Genomic_DNA"/>
</dbReference>
<accession>A0A7R8H8B2</accession>
<evidence type="ECO:0000313" key="2">
    <source>
        <dbReference type="EMBL" id="CAF2919801.1"/>
    </source>
</evidence>
<proteinExistence type="predicted"/>
<dbReference type="AlphaFoldDB" id="A0A7R8H8B2"/>
<evidence type="ECO:0000256" key="1">
    <source>
        <dbReference type="SAM" id="MobiDB-lite"/>
    </source>
</evidence>
<evidence type="ECO:0000313" key="3">
    <source>
        <dbReference type="Proteomes" id="UP000675881"/>
    </source>
</evidence>
<organism evidence="2 3">
    <name type="scientific">Lepeophtheirus salmonis</name>
    <name type="common">Salmon louse</name>
    <name type="synonym">Caligus salmonis</name>
    <dbReference type="NCBI Taxonomy" id="72036"/>
    <lineage>
        <taxon>Eukaryota</taxon>
        <taxon>Metazoa</taxon>
        <taxon>Ecdysozoa</taxon>
        <taxon>Arthropoda</taxon>
        <taxon>Crustacea</taxon>
        <taxon>Multicrustacea</taxon>
        <taxon>Hexanauplia</taxon>
        <taxon>Copepoda</taxon>
        <taxon>Siphonostomatoida</taxon>
        <taxon>Caligidae</taxon>
        <taxon>Lepeophtheirus</taxon>
    </lineage>
</organism>
<gene>
    <name evidence="2" type="ORF">LSAA_8955</name>
</gene>
<keyword evidence="3" id="KW-1185">Reference proteome</keyword>
<feature type="region of interest" description="Disordered" evidence="1">
    <location>
        <begin position="1"/>
        <end position="23"/>
    </location>
</feature>
<protein>
    <submittedName>
        <fullName evidence="2">(salmon louse) hypothetical protein</fullName>
    </submittedName>
</protein>
<reference evidence="2" key="1">
    <citation type="submission" date="2021-02" db="EMBL/GenBank/DDBJ databases">
        <authorList>
            <person name="Bekaert M."/>
        </authorList>
    </citation>
    <scope>NUCLEOTIDE SEQUENCE</scope>
    <source>
        <strain evidence="2">IoA-00</strain>
    </source>
</reference>
<dbReference type="Proteomes" id="UP000675881">
    <property type="component" value="Chromosome 4"/>
</dbReference>
<sequence>MKPGVSTSLKKKRNEKPQKNNLTTTKKHCRIILRLHTLNTTLKEKNPLFIGEGIKREFPCKSQKEKLLEKCYVCFKRFDPDKLFDHKKLITLKLMVIDKRQYGI</sequence>